<evidence type="ECO:0000256" key="2">
    <source>
        <dbReference type="ARBA" id="ARBA00022980"/>
    </source>
</evidence>
<dbReference type="InterPro" id="IPR000702">
    <property type="entry name" value="Ribosomal_uL6-like"/>
</dbReference>
<comment type="similarity">
    <text evidence="1 4 5">Belongs to the universal ribosomal protein uL6 family.</text>
</comment>
<proteinExistence type="inferred from homology"/>
<dbReference type="HAMAP" id="MF_01365_B">
    <property type="entry name" value="Ribosomal_uL6_B"/>
    <property type="match status" value="1"/>
</dbReference>
<dbReference type="Gene3D" id="3.90.930.12">
    <property type="entry name" value="Ribosomal protein L6, alpha-beta domain"/>
    <property type="match status" value="2"/>
</dbReference>
<dbReference type="InterPro" id="IPR019906">
    <property type="entry name" value="Ribosomal_uL6_bac-type"/>
</dbReference>
<dbReference type="InterPro" id="IPR036789">
    <property type="entry name" value="Ribosomal_uL6-like_a/b-dom_sf"/>
</dbReference>
<dbReference type="FunFam" id="3.90.930.12:FF:000001">
    <property type="entry name" value="50S ribosomal protein L6"/>
    <property type="match status" value="1"/>
</dbReference>
<dbReference type="GO" id="GO:0002181">
    <property type="term" value="P:cytoplasmic translation"/>
    <property type="evidence" value="ECO:0007669"/>
    <property type="project" value="TreeGrafter"/>
</dbReference>
<organism evidence="8 9">
    <name type="scientific">Candidatus Colwellbacteria bacterium CG10_big_fil_rev_8_21_14_0_10_41_28</name>
    <dbReference type="NCBI Taxonomy" id="1974539"/>
    <lineage>
        <taxon>Bacteria</taxon>
        <taxon>Candidatus Colwelliibacteriota</taxon>
    </lineage>
</organism>
<comment type="function">
    <text evidence="4 6">This protein binds to the 23S rRNA, and is important in its secondary structure. It is located near the subunit interface in the base of the L7/L12 stalk, and near the tRNA binding site of the peptidyltransferase center.</text>
</comment>
<dbReference type="PANTHER" id="PTHR11655:SF14">
    <property type="entry name" value="LARGE RIBOSOMAL SUBUNIT PROTEIN UL6M"/>
    <property type="match status" value="1"/>
</dbReference>
<accession>A0A2H0VJC6</accession>
<keyword evidence="4 6" id="KW-0694">RNA-binding</keyword>
<feature type="domain" description="Large ribosomal subunit protein uL6 alpha-beta" evidence="7">
    <location>
        <begin position="91"/>
        <end position="163"/>
    </location>
</feature>
<dbReference type="PIRSF" id="PIRSF002162">
    <property type="entry name" value="Ribosomal_L6"/>
    <property type="match status" value="1"/>
</dbReference>
<comment type="subunit">
    <text evidence="4">Part of the 50S ribosomal subunit.</text>
</comment>
<evidence type="ECO:0000256" key="1">
    <source>
        <dbReference type="ARBA" id="ARBA00009356"/>
    </source>
</evidence>
<dbReference type="GO" id="GO:0022625">
    <property type="term" value="C:cytosolic large ribosomal subunit"/>
    <property type="evidence" value="ECO:0007669"/>
    <property type="project" value="UniProtKB-UniRule"/>
</dbReference>
<dbReference type="GO" id="GO:0003735">
    <property type="term" value="F:structural constituent of ribosome"/>
    <property type="evidence" value="ECO:0007669"/>
    <property type="project" value="UniProtKB-UniRule"/>
</dbReference>
<gene>
    <name evidence="4" type="primary">rplF</name>
    <name evidence="8" type="ORF">COT88_01375</name>
</gene>
<evidence type="ECO:0000256" key="3">
    <source>
        <dbReference type="ARBA" id="ARBA00023274"/>
    </source>
</evidence>
<protein>
    <recommendedName>
        <fullName evidence="4">Large ribosomal subunit protein uL6</fullName>
    </recommendedName>
</protein>
<keyword evidence="2 4" id="KW-0689">Ribosomal protein</keyword>
<keyword evidence="4 6" id="KW-0699">rRNA-binding</keyword>
<dbReference type="PANTHER" id="PTHR11655">
    <property type="entry name" value="60S/50S RIBOSOMAL PROTEIN L6/L9"/>
    <property type="match status" value="1"/>
</dbReference>
<dbReference type="PRINTS" id="PR00059">
    <property type="entry name" value="RIBOSOMALL6"/>
</dbReference>
<comment type="caution">
    <text evidence="8">The sequence shown here is derived from an EMBL/GenBank/DDBJ whole genome shotgun (WGS) entry which is preliminary data.</text>
</comment>
<evidence type="ECO:0000256" key="5">
    <source>
        <dbReference type="RuleBase" id="RU003869"/>
    </source>
</evidence>
<dbReference type="Proteomes" id="UP000230776">
    <property type="component" value="Unassembled WGS sequence"/>
</dbReference>
<sequence length="181" mass="19809">MSKIGKKPIDIPEGVEIKIEKDKVQIKGPNATLEVPTLIGIEIKEEDNQIIFTPRNSTKQTVSNWGTLRALVQNAVDGSKQDFSKKLLIEGVGYRATMEGKNLLLNLGFSHPIKFESPENVKVEVDGNAITISGPEKALVGEVAANIRKFRKPEPYKGKGIRYEGEIVRRKAGKKAVGSGS</sequence>
<evidence type="ECO:0000313" key="8">
    <source>
        <dbReference type="EMBL" id="PIR98459.1"/>
    </source>
</evidence>
<reference evidence="9" key="1">
    <citation type="submission" date="2017-09" db="EMBL/GenBank/DDBJ databases">
        <title>Depth-based differentiation of microbial function through sediment-hosted aquifers and enrichment of novel symbionts in the deep terrestrial subsurface.</title>
        <authorList>
            <person name="Probst A.J."/>
            <person name="Ladd B."/>
            <person name="Jarett J.K."/>
            <person name="Geller-Mcgrath D.E."/>
            <person name="Sieber C.M.K."/>
            <person name="Emerson J.B."/>
            <person name="Anantharaman K."/>
            <person name="Thomas B.C."/>
            <person name="Malmstrom R."/>
            <person name="Stieglmeier M."/>
            <person name="Klingl A."/>
            <person name="Woyke T."/>
            <person name="Ryan C.M."/>
            <person name="Banfield J.F."/>
        </authorList>
    </citation>
    <scope>NUCLEOTIDE SEQUENCE [LARGE SCALE GENOMIC DNA]</scope>
</reference>
<keyword evidence="3 4" id="KW-0687">Ribonucleoprotein</keyword>
<dbReference type="GO" id="GO:0019843">
    <property type="term" value="F:rRNA binding"/>
    <property type="evidence" value="ECO:0007669"/>
    <property type="project" value="UniProtKB-UniRule"/>
</dbReference>
<dbReference type="AlphaFoldDB" id="A0A2H0VJC6"/>
<evidence type="ECO:0000256" key="6">
    <source>
        <dbReference type="RuleBase" id="RU003870"/>
    </source>
</evidence>
<name>A0A2H0VJC6_9BACT</name>
<dbReference type="Pfam" id="PF00347">
    <property type="entry name" value="Ribosomal_L6"/>
    <property type="match status" value="2"/>
</dbReference>
<dbReference type="EMBL" id="PFAG01000014">
    <property type="protein sequence ID" value="PIR98459.1"/>
    <property type="molecule type" value="Genomic_DNA"/>
</dbReference>
<evidence type="ECO:0000259" key="7">
    <source>
        <dbReference type="Pfam" id="PF00347"/>
    </source>
</evidence>
<evidence type="ECO:0000256" key="4">
    <source>
        <dbReference type="HAMAP-Rule" id="MF_01365"/>
    </source>
</evidence>
<dbReference type="NCBIfam" id="TIGR03654">
    <property type="entry name" value="L6_bact"/>
    <property type="match status" value="1"/>
</dbReference>
<dbReference type="PROSITE" id="PS00525">
    <property type="entry name" value="RIBOSOMAL_L6_1"/>
    <property type="match status" value="1"/>
</dbReference>
<feature type="domain" description="Large ribosomal subunit protein uL6 alpha-beta" evidence="7">
    <location>
        <begin position="11"/>
        <end position="78"/>
    </location>
</feature>
<dbReference type="SUPFAM" id="SSF56053">
    <property type="entry name" value="Ribosomal protein L6"/>
    <property type="match status" value="2"/>
</dbReference>
<evidence type="ECO:0000313" key="9">
    <source>
        <dbReference type="Proteomes" id="UP000230776"/>
    </source>
</evidence>
<dbReference type="InterPro" id="IPR002358">
    <property type="entry name" value="Ribosomal_uL6_CS"/>
</dbReference>
<dbReference type="InterPro" id="IPR020040">
    <property type="entry name" value="Ribosomal_uL6_a/b-dom"/>
</dbReference>